<gene>
    <name evidence="2" type="ORF">TPAR_01297</name>
</gene>
<proteinExistence type="predicted"/>
<dbReference type="InterPro" id="IPR000182">
    <property type="entry name" value="GNAT_dom"/>
</dbReference>
<name>A0A2S4L7V6_9HYPO</name>
<dbReference type="AlphaFoldDB" id="A0A2S4L7V6"/>
<dbReference type="Gene3D" id="3.40.630.30">
    <property type="match status" value="1"/>
</dbReference>
<dbReference type="GO" id="GO:0016747">
    <property type="term" value="F:acyltransferase activity, transferring groups other than amino-acyl groups"/>
    <property type="evidence" value="ECO:0007669"/>
    <property type="project" value="InterPro"/>
</dbReference>
<organism evidence="2 3">
    <name type="scientific">Tolypocladium paradoxum</name>
    <dbReference type="NCBI Taxonomy" id="94208"/>
    <lineage>
        <taxon>Eukaryota</taxon>
        <taxon>Fungi</taxon>
        <taxon>Dikarya</taxon>
        <taxon>Ascomycota</taxon>
        <taxon>Pezizomycotina</taxon>
        <taxon>Sordariomycetes</taxon>
        <taxon>Hypocreomycetidae</taxon>
        <taxon>Hypocreales</taxon>
        <taxon>Ophiocordycipitaceae</taxon>
        <taxon>Tolypocladium</taxon>
    </lineage>
</organism>
<reference evidence="2 3" key="1">
    <citation type="submission" date="2018-01" db="EMBL/GenBank/DDBJ databases">
        <title>Harnessing the power of phylogenomics to disentangle the directionality and signatures of interkingdom host jumping in the parasitic fungal genus Tolypocladium.</title>
        <authorList>
            <person name="Quandt C.A."/>
            <person name="Patterson W."/>
            <person name="Spatafora J.W."/>
        </authorList>
    </citation>
    <scope>NUCLEOTIDE SEQUENCE [LARGE SCALE GENOMIC DNA]</scope>
    <source>
        <strain evidence="2 3">NRBC 100945</strain>
    </source>
</reference>
<accession>A0A2S4L7V6</accession>
<dbReference type="Pfam" id="PF00583">
    <property type="entry name" value="Acetyltransf_1"/>
    <property type="match status" value="1"/>
</dbReference>
<feature type="domain" description="N-acetyltransferase" evidence="1">
    <location>
        <begin position="1"/>
        <end position="71"/>
    </location>
</feature>
<dbReference type="EMBL" id="PKSG01000131">
    <property type="protein sequence ID" value="POR38516.1"/>
    <property type="molecule type" value="Genomic_DNA"/>
</dbReference>
<dbReference type="OrthoDB" id="2744543at2759"/>
<evidence type="ECO:0000313" key="2">
    <source>
        <dbReference type="EMBL" id="POR38516.1"/>
    </source>
</evidence>
<protein>
    <recommendedName>
        <fullName evidence="1">N-acetyltransferase domain-containing protein</fullName>
    </recommendedName>
</protein>
<comment type="caution">
    <text evidence="2">The sequence shown here is derived from an EMBL/GenBank/DDBJ whole genome shotgun (WGS) entry which is preliminary data.</text>
</comment>
<dbReference type="CDD" id="cd04301">
    <property type="entry name" value="NAT_SF"/>
    <property type="match status" value="1"/>
</dbReference>
<dbReference type="InterPro" id="IPR016181">
    <property type="entry name" value="Acyl_CoA_acyltransferase"/>
</dbReference>
<dbReference type="Proteomes" id="UP000237481">
    <property type="component" value="Unassembled WGS sequence"/>
</dbReference>
<sequence length="106" mass="11571">MSVDKDRQGKGIGRGLMNQARQWAAGQDLPAITLTTFRDVPWNDRFCASMGFSALSTSELTQALSNYKFVATDQIPIRGLTPPGLYWSILGVQYQVAVGTRAGGYI</sequence>
<dbReference type="STRING" id="94208.A0A2S4L7V6"/>
<dbReference type="SUPFAM" id="SSF55729">
    <property type="entry name" value="Acyl-CoA N-acyltransferases (Nat)"/>
    <property type="match status" value="1"/>
</dbReference>
<dbReference type="PROSITE" id="PS51186">
    <property type="entry name" value="GNAT"/>
    <property type="match status" value="1"/>
</dbReference>
<keyword evidence="3" id="KW-1185">Reference proteome</keyword>
<evidence type="ECO:0000313" key="3">
    <source>
        <dbReference type="Proteomes" id="UP000237481"/>
    </source>
</evidence>
<evidence type="ECO:0000259" key="1">
    <source>
        <dbReference type="PROSITE" id="PS51186"/>
    </source>
</evidence>